<evidence type="ECO:0000313" key="1">
    <source>
        <dbReference type="EMBL" id="KFE68513.1"/>
    </source>
</evidence>
<reference evidence="1 2" key="1">
    <citation type="submission" date="2014-04" db="EMBL/GenBank/DDBJ databases">
        <title>Genome assembly of Hyalangium minutum DSM 14724.</title>
        <authorList>
            <person name="Sharma G."/>
            <person name="Subramanian S."/>
        </authorList>
    </citation>
    <scope>NUCLEOTIDE SEQUENCE [LARGE SCALE GENOMIC DNA]</scope>
    <source>
        <strain evidence="1 2">DSM 14724</strain>
    </source>
</reference>
<name>A0A085WLF0_9BACT</name>
<evidence type="ECO:0000313" key="2">
    <source>
        <dbReference type="Proteomes" id="UP000028725"/>
    </source>
</evidence>
<comment type="caution">
    <text evidence="1">The sequence shown here is derived from an EMBL/GenBank/DDBJ whole genome shotgun (WGS) entry which is preliminary data.</text>
</comment>
<organism evidence="1 2">
    <name type="scientific">Hyalangium minutum</name>
    <dbReference type="NCBI Taxonomy" id="394096"/>
    <lineage>
        <taxon>Bacteria</taxon>
        <taxon>Pseudomonadati</taxon>
        <taxon>Myxococcota</taxon>
        <taxon>Myxococcia</taxon>
        <taxon>Myxococcales</taxon>
        <taxon>Cystobacterineae</taxon>
        <taxon>Archangiaceae</taxon>
        <taxon>Hyalangium</taxon>
    </lineage>
</organism>
<dbReference type="AlphaFoldDB" id="A0A085WLF0"/>
<sequence>MLQLMQQHRERVGKPLLYVGMIDSKSKIPNAEERNLLSHLLSEGRNFCEVAHLVIEGSELQNSLQRVIISGMIIVTRTYDGFLSVHKNVDSVAADLQKRLGKDPAPIIRKARELGLAT</sequence>
<evidence type="ECO:0008006" key="3">
    <source>
        <dbReference type="Google" id="ProtNLM"/>
    </source>
</evidence>
<dbReference type="Proteomes" id="UP000028725">
    <property type="component" value="Unassembled WGS sequence"/>
</dbReference>
<keyword evidence="2" id="KW-1185">Reference proteome</keyword>
<proteinExistence type="predicted"/>
<accession>A0A085WLF0</accession>
<gene>
    <name evidence="1" type="ORF">DB31_7750</name>
</gene>
<protein>
    <recommendedName>
        <fullName evidence="3">DofB protein</fullName>
    </recommendedName>
</protein>
<dbReference type="EMBL" id="JMCB01000006">
    <property type="protein sequence ID" value="KFE68513.1"/>
    <property type="molecule type" value="Genomic_DNA"/>
</dbReference>